<dbReference type="SUPFAM" id="SSF52833">
    <property type="entry name" value="Thioredoxin-like"/>
    <property type="match status" value="1"/>
</dbReference>
<feature type="domain" description="Thioredoxin" evidence="6">
    <location>
        <begin position="66"/>
        <end position="210"/>
    </location>
</feature>
<evidence type="ECO:0000259" key="6">
    <source>
        <dbReference type="PROSITE" id="PS51352"/>
    </source>
</evidence>
<proteinExistence type="predicted"/>
<dbReference type="InterPro" id="IPR036249">
    <property type="entry name" value="Thioredoxin-like_sf"/>
</dbReference>
<evidence type="ECO:0000256" key="3">
    <source>
        <dbReference type="ARBA" id="ARBA00022968"/>
    </source>
</evidence>
<dbReference type="PANTHER" id="PTHR42852">
    <property type="entry name" value="THIOL:DISULFIDE INTERCHANGE PROTEIN DSBE"/>
    <property type="match status" value="1"/>
</dbReference>
<keyword evidence="5" id="KW-0676">Redox-active center</keyword>
<evidence type="ECO:0000256" key="5">
    <source>
        <dbReference type="ARBA" id="ARBA00023284"/>
    </source>
</evidence>
<dbReference type="InterPro" id="IPR050553">
    <property type="entry name" value="Thioredoxin_ResA/DsbE_sf"/>
</dbReference>
<comment type="caution">
    <text evidence="7">The sequence shown here is derived from an EMBL/GenBank/DDBJ whole genome shotgun (WGS) entry which is preliminary data.</text>
</comment>
<dbReference type="InterPro" id="IPR006311">
    <property type="entry name" value="TAT_signal"/>
</dbReference>
<dbReference type="InterPro" id="IPR000866">
    <property type="entry name" value="AhpC/TSA"/>
</dbReference>
<dbReference type="CDD" id="cd02966">
    <property type="entry name" value="TlpA_like_family"/>
    <property type="match status" value="1"/>
</dbReference>
<evidence type="ECO:0000313" key="8">
    <source>
        <dbReference type="Proteomes" id="UP000642819"/>
    </source>
</evidence>
<dbReference type="PROSITE" id="PS51318">
    <property type="entry name" value="TAT"/>
    <property type="match status" value="1"/>
</dbReference>
<keyword evidence="2" id="KW-0201">Cytochrome c-type biogenesis</keyword>
<evidence type="ECO:0000256" key="4">
    <source>
        <dbReference type="ARBA" id="ARBA00023157"/>
    </source>
</evidence>
<dbReference type="EMBL" id="BMXK01000003">
    <property type="protein sequence ID" value="GHD03057.1"/>
    <property type="molecule type" value="Genomic_DNA"/>
</dbReference>
<name>A0ABQ3GEE8_9MICC</name>
<accession>A0ABQ3GEE8</accession>
<keyword evidence="3" id="KW-0735">Signal-anchor</keyword>
<dbReference type="RefSeq" id="WP_189348909.1">
    <property type="nucleotide sequence ID" value="NZ_BMXK01000003.1"/>
</dbReference>
<sequence>MLNSHLSPSANGRNGRNGLNRRSLLRSAVLLAAAAPLAACGTANDPLSDGVSNQNYIAGDGSVEVYDEADRGDPVELTGTFYNGEALDSAAWPGQVTVLNFWYAACAPCRVEAPHLAALANAFEDRGVSFYGVNVRDQKATAEAFERTYEIPYPSAPDTDGSILLSLTKYVNPQAVPTTLVLDAEGRVAARILGVAEESTLRALIEDRLSEGA</sequence>
<protein>
    <submittedName>
        <fullName evidence="7">Thiol-disulfide isomerase</fullName>
    </submittedName>
</protein>
<dbReference type="PANTHER" id="PTHR42852:SF6">
    <property type="entry name" value="THIOL:DISULFIDE INTERCHANGE PROTEIN DSBE"/>
    <property type="match status" value="1"/>
</dbReference>
<dbReference type="GO" id="GO:0016853">
    <property type="term" value="F:isomerase activity"/>
    <property type="evidence" value="ECO:0007669"/>
    <property type="project" value="UniProtKB-KW"/>
</dbReference>
<dbReference type="Pfam" id="PF00578">
    <property type="entry name" value="AhpC-TSA"/>
    <property type="match status" value="1"/>
</dbReference>
<evidence type="ECO:0000256" key="1">
    <source>
        <dbReference type="ARBA" id="ARBA00004196"/>
    </source>
</evidence>
<evidence type="ECO:0000256" key="2">
    <source>
        <dbReference type="ARBA" id="ARBA00022748"/>
    </source>
</evidence>
<comment type="subcellular location">
    <subcellularLocation>
        <location evidence="1">Cell envelope</location>
    </subcellularLocation>
</comment>
<evidence type="ECO:0000313" key="7">
    <source>
        <dbReference type="EMBL" id="GHD03057.1"/>
    </source>
</evidence>
<gene>
    <name evidence="7" type="ORF">GCM10008096_08880</name>
</gene>
<keyword evidence="8" id="KW-1185">Reference proteome</keyword>
<dbReference type="Proteomes" id="UP000642819">
    <property type="component" value="Unassembled WGS sequence"/>
</dbReference>
<keyword evidence="7" id="KW-0413">Isomerase</keyword>
<dbReference type="PROSITE" id="PS51352">
    <property type="entry name" value="THIOREDOXIN_2"/>
    <property type="match status" value="1"/>
</dbReference>
<dbReference type="Gene3D" id="3.40.30.10">
    <property type="entry name" value="Glutaredoxin"/>
    <property type="match status" value="1"/>
</dbReference>
<organism evidence="7 8">
    <name type="scientific">Zhihengliuella salsuginis</name>
    <dbReference type="NCBI Taxonomy" id="578222"/>
    <lineage>
        <taxon>Bacteria</taxon>
        <taxon>Bacillati</taxon>
        <taxon>Actinomycetota</taxon>
        <taxon>Actinomycetes</taxon>
        <taxon>Micrococcales</taxon>
        <taxon>Micrococcaceae</taxon>
        <taxon>Zhihengliuella</taxon>
    </lineage>
</organism>
<dbReference type="InterPro" id="IPR013766">
    <property type="entry name" value="Thioredoxin_domain"/>
</dbReference>
<keyword evidence="3" id="KW-0812">Transmembrane</keyword>
<keyword evidence="4" id="KW-1015">Disulfide bond</keyword>
<reference evidence="8" key="1">
    <citation type="journal article" date="2019" name="Int. J. Syst. Evol. Microbiol.">
        <title>The Global Catalogue of Microorganisms (GCM) 10K type strain sequencing project: providing services to taxonomists for standard genome sequencing and annotation.</title>
        <authorList>
            <consortium name="The Broad Institute Genomics Platform"/>
            <consortium name="The Broad Institute Genome Sequencing Center for Infectious Disease"/>
            <person name="Wu L."/>
            <person name="Ma J."/>
        </authorList>
    </citation>
    <scope>NUCLEOTIDE SEQUENCE [LARGE SCALE GENOMIC DNA]</scope>
    <source>
        <strain evidence="8">KCTC 19466</strain>
    </source>
</reference>